<evidence type="ECO:0000313" key="4">
    <source>
        <dbReference type="EMBL" id="AUB37404.1"/>
    </source>
</evidence>
<gene>
    <name evidence="4" type="ORF">COO91_03349</name>
</gene>
<evidence type="ECO:0000259" key="3">
    <source>
        <dbReference type="PROSITE" id="PS51737"/>
    </source>
</evidence>
<dbReference type="InterPro" id="IPR011109">
    <property type="entry name" value="DNA_bind_recombinase_dom"/>
</dbReference>
<keyword evidence="5" id="KW-1185">Reference proteome</keyword>
<dbReference type="GO" id="GO:0003677">
    <property type="term" value="F:DNA binding"/>
    <property type="evidence" value="ECO:0007669"/>
    <property type="project" value="UniProtKB-KW"/>
</dbReference>
<dbReference type="Pfam" id="PF07508">
    <property type="entry name" value="Recombinase"/>
    <property type="match status" value="1"/>
</dbReference>
<sequence>MHARILVTIARGEVERLQERVLNGWEFVRERVAAVNPPFGYKIASEKHQLDTSPFLCLRETKQEISRATIGREIVEAFLEQKTLRLALRFINERYGITTYSHGKGRYAQGLFRFSPSGLRDWLLNPVIRGHICYLRKRDGQRLQPGDWDIRHNTHPDERLITDEEFGQIQAILKHNKRVRGYGTTALKYPLSGLIFCGECRSACYSVTGSRGRNLPGLNYYFQCKNWRLRACPQKQMVRMEVAEEAVVNALITAAEQIAAQQAFGGGEELEPTEVRELRSRLEALNKIAGYDADIEAAKEKLRFRIEEKQYSLSLQNQQQNTSSEKLLSTFLEKDYWHTLMDQEKQAIYRALVEKVIVKFGAVEEVILNL</sequence>
<evidence type="ECO:0000256" key="2">
    <source>
        <dbReference type="ARBA" id="ARBA00023172"/>
    </source>
</evidence>
<dbReference type="InterPro" id="IPR038109">
    <property type="entry name" value="DNA_bind_recomb_sf"/>
</dbReference>
<feature type="domain" description="Recombinase" evidence="3">
    <location>
        <begin position="38"/>
        <end position="179"/>
    </location>
</feature>
<name>A0A2K8SPK6_9NOSO</name>
<dbReference type="Proteomes" id="UP000232003">
    <property type="component" value="Chromosome"/>
</dbReference>
<dbReference type="GO" id="GO:0000150">
    <property type="term" value="F:DNA strand exchange activity"/>
    <property type="evidence" value="ECO:0007669"/>
    <property type="project" value="InterPro"/>
</dbReference>
<reference evidence="4 5" key="1">
    <citation type="submission" date="2017-11" db="EMBL/GenBank/DDBJ databases">
        <title>Complete genome of a free-living desiccation-tolerant cyanobacterium and its photosynthetic adaptation to extreme terrestrial habitat.</title>
        <authorList>
            <person name="Shang J."/>
        </authorList>
    </citation>
    <scope>NUCLEOTIDE SEQUENCE [LARGE SCALE GENOMIC DNA]</scope>
    <source>
        <strain evidence="4 5">CCNUN1</strain>
    </source>
</reference>
<dbReference type="KEGG" id="nfl:COO91_03349"/>
<dbReference type="EMBL" id="CP024785">
    <property type="protein sequence ID" value="AUB37404.1"/>
    <property type="molecule type" value="Genomic_DNA"/>
</dbReference>
<dbReference type="Pfam" id="PF13408">
    <property type="entry name" value="Zn_ribbon_recom"/>
    <property type="match status" value="1"/>
</dbReference>
<dbReference type="PROSITE" id="PS51737">
    <property type="entry name" value="RECOMBINASE_DNA_BIND"/>
    <property type="match status" value="1"/>
</dbReference>
<dbReference type="PANTHER" id="PTHR30461">
    <property type="entry name" value="DNA-INVERTASE FROM LAMBDOID PROPHAGE"/>
    <property type="match status" value="1"/>
</dbReference>
<organism evidence="4 5">
    <name type="scientific">Nostoc flagelliforme CCNUN1</name>
    <dbReference type="NCBI Taxonomy" id="2038116"/>
    <lineage>
        <taxon>Bacteria</taxon>
        <taxon>Bacillati</taxon>
        <taxon>Cyanobacteriota</taxon>
        <taxon>Cyanophyceae</taxon>
        <taxon>Nostocales</taxon>
        <taxon>Nostocaceae</taxon>
        <taxon>Nostoc</taxon>
    </lineage>
</organism>
<dbReference type="Gene3D" id="3.90.1750.20">
    <property type="entry name" value="Putative Large Serine Recombinase, Chain B, Domain 2"/>
    <property type="match status" value="1"/>
</dbReference>
<evidence type="ECO:0000313" key="5">
    <source>
        <dbReference type="Proteomes" id="UP000232003"/>
    </source>
</evidence>
<dbReference type="PANTHER" id="PTHR30461:SF2">
    <property type="entry name" value="SERINE RECOMBINASE PINE-RELATED"/>
    <property type="match status" value="1"/>
</dbReference>
<dbReference type="InterPro" id="IPR050639">
    <property type="entry name" value="SSR_resolvase"/>
</dbReference>
<dbReference type="InterPro" id="IPR025827">
    <property type="entry name" value="Zn_ribbon_recom_dom"/>
</dbReference>
<evidence type="ECO:0000256" key="1">
    <source>
        <dbReference type="ARBA" id="ARBA00023125"/>
    </source>
</evidence>
<dbReference type="AlphaFoldDB" id="A0A2K8SPK6"/>
<proteinExistence type="predicted"/>
<accession>A0A2K8SPK6</accession>
<protein>
    <submittedName>
        <fullName evidence="4">Site-specific DNA recombinase related to the DNA invertase Pin</fullName>
    </submittedName>
</protein>
<keyword evidence="2" id="KW-0233">DNA recombination</keyword>
<keyword evidence="1" id="KW-0238">DNA-binding</keyword>